<feature type="chain" id="PRO_5041458823" evidence="1">
    <location>
        <begin position="22"/>
        <end position="55"/>
    </location>
</feature>
<gene>
    <name evidence="2" type="ORF">BJF96_g4178</name>
</gene>
<organism evidence="2 3">
    <name type="scientific">Verticillium dahliae</name>
    <name type="common">Verticillium wilt</name>
    <dbReference type="NCBI Taxonomy" id="27337"/>
    <lineage>
        <taxon>Eukaryota</taxon>
        <taxon>Fungi</taxon>
        <taxon>Dikarya</taxon>
        <taxon>Ascomycota</taxon>
        <taxon>Pezizomycotina</taxon>
        <taxon>Sordariomycetes</taxon>
        <taxon>Hypocreomycetidae</taxon>
        <taxon>Glomerellales</taxon>
        <taxon>Plectosphaerellaceae</taxon>
        <taxon>Verticillium</taxon>
    </lineage>
</organism>
<evidence type="ECO:0000313" key="3">
    <source>
        <dbReference type="Proteomes" id="UP000236305"/>
    </source>
</evidence>
<sequence length="55" mass="5854">MHLQSTLAFLLTLAVATPALAQCRGAMTKTEIKCLSETIDGKCDESRLTSRCPAG</sequence>
<comment type="caution">
    <text evidence="2">The sequence shown here is derived from an EMBL/GenBank/DDBJ whole genome shotgun (WGS) entry which is preliminary data.</text>
</comment>
<dbReference type="AlphaFoldDB" id="A0AA44WKL8"/>
<feature type="signal peptide" evidence="1">
    <location>
        <begin position="1"/>
        <end position="21"/>
    </location>
</feature>
<dbReference type="Proteomes" id="UP000236305">
    <property type="component" value="Unassembled WGS sequence"/>
</dbReference>
<dbReference type="EMBL" id="MPSH01000012">
    <property type="protein sequence ID" value="PNH32593.1"/>
    <property type="molecule type" value="Genomic_DNA"/>
</dbReference>
<proteinExistence type="predicted"/>
<name>A0AA44WKL8_VERDA</name>
<evidence type="ECO:0000256" key="1">
    <source>
        <dbReference type="SAM" id="SignalP"/>
    </source>
</evidence>
<reference evidence="2 3" key="1">
    <citation type="submission" date="2017-12" db="EMBL/GenBank/DDBJ databases">
        <title>Comparative genomics yields insights into virulence evolution of Verticillium dahliae.</title>
        <authorList>
            <person name="Fan R."/>
            <person name="Armitage A.D."/>
            <person name="Cascant-Lopez E."/>
            <person name="Sobczyk M."/>
            <person name="Cockerton H.M."/>
            <person name="Harrison R.J."/>
        </authorList>
    </citation>
    <scope>NUCLEOTIDE SEQUENCE [LARGE SCALE GENOMIC DNA]</scope>
    <source>
        <strain evidence="2 3">12008</strain>
    </source>
</reference>
<keyword evidence="1" id="KW-0732">Signal</keyword>
<evidence type="ECO:0000313" key="2">
    <source>
        <dbReference type="EMBL" id="PNH32593.1"/>
    </source>
</evidence>
<protein>
    <submittedName>
        <fullName evidence="2">Uncharacterized protein</fullName>
    </submittedName>
</protein>
<accession>A0AA44WKL8</accession>